<reference evidence="2 3" key="1">
    <citation type="journal article" date="2015" name="Nature">
        <title>rRNA introns, odd ribosomes, and small enigmatic genomes across a large radiation of phyla.</title>
        <authorList>
            <person name="Brown C.T."/>
            <person name="Hug L.A."/>
            <person name="Thomas B.C."/>
            <person name="Sharon I."/>
            <person name="Castelle C.J."/>
            <person name="Singh A."/>
            <person name="Wilkins M.J."/>
            <person name="Williams K.H."/>
            <person name="Banfield J.F."/>
        </authorList>
    </citation>
    <scope>NUCLEOTIDE SEQUENCE [LARGE SCALE GENOMIC DNA]</scope>
</reference>
<keyword evidence="1" id="KW-0812">Transmembrane</keyword>
<evidence type="ECO:0008006" key="4">
    <source>
        <dbReference type="Google" id="ProtNLM"/>
    </source>
</evidence>
<dbReference type="AlphaFoldDB" id="A0A0G0UFK5"/>
<organism evidence="2 3">
    <name type="scientific">Candidatus Curtissbacteria bacterium GW2011_GWA1_41_11</name>
    <dbReference type="NCBI Taxonomy" id="1618409"/>
    <lineage>
        <taxon>Bacteria</taxon>
        <taxon>Candidatus Curtissiibacteriota</taxon>
    </lineage>
</organism>
<comment type="caution">
    <text evidence="2">The sequence shown here is derived from an EMBL/GenBank/DDBJ whole genome shotgun (WGS) entry which is preliminary data.</text>
</comment>
<feature type="transmembrane region" description="Helical" evidence="1">
    <location>
        <begin position="6"/>
        <end position="24"/>
    </location>
</feature>
<protein>
    <recommendedName>
        <fullName evidence="4">ATP synthase subunit b</fullName>
    </recommendedName>
</protein>
<evidence type="ECO:0000256" key="1">
    <source>
        <dbReference type="SAM" id="Phobius"/>
    </source>
</evidence>
<name>A0A0G0UFK5_9BACT</name>
<evidence type="ECO:0000313" key="2">
    <source>
        <dbReference type="EMBL" id="KKR86201.1"/>
    </source>
</evidence>
<accession>A0A0G0UFK5</accession>
<keyword evidence="1" id="KW-1133">Transmembrane helix</keyword>
<dbReference type="Proteomes" id="UP000034854">
    <property type="component" value="Unassembled WGS sequence"/>
</dbReference>
<gene>
    <name evidence="2" type="ORF">UU34_C0019G0009</name>
</gene>
<proteinExistence type="predicted"/>
<sequence>MITLLVLILVLNIILAFLVLIAILKIAKIPLVKKPESAKNTKLSKKLEKSLEAEIEKLIATAGRRIDAKLLEYFQALVDDAVKKGTELSSFIEKQQGAIVKETQFLAARDITKLREDLDRYRADKFAQIELQIKGMITNVAKQVLGKVIDVSTHEELVKAALERAKREKFMSHE</sequence>
<keyword evidence="1" id="KW-0472">Membrane</keyword>
<dbReference type="EMBL" id="LCAG01000019">
    <property type="protein sequence ID" value="KKR86201.1"/>
    <property type="molecule type" value="Genomic_DNA"/>
</dbReference>
<evidence type="ECO:0000313" key="3">
    <source>
        <dbReference type="Proteomes" id="UP000034854"/>
    </source>
</evidence>